<evidence type="ECO:0000256" key="1">
    <source>
        <dbReference type="SAM" id="MobiDB-lite"/>
    </source>
</evidence>
<gene>
    <name evidence="2" type="ORF">XENOCAPTIV_013236</name>
</gene>
<evidence type="ECO:0000313" key="2">
    <source>
        <dbReference type="EMBL" id="MEQ2213336.1"/>
    </source>
</evidence>
<dbReference type="EMBL" id="JAHRIN010061579">
    <property type="protein sequence ID" value="MEQ2213336.1"/>
    <property type="molecule type" value="Genomic_DNA"/>
</dbReference>
<keyword evidence="3" id="KW-1185">Reference proteome</keyword>
<sequence length="152" mass="17118">MPRWHGESTQRSGCISSPPSCYMDPRLMPHNSSTMVSGVPGLSHHSSLHHPSQHFPHSSTGDYTVLVRSTPSYFPQCLQPCLRLPGPKPDPRHRSVCQSPGFSVAFLQHPPVVNNRKWVFPTRVYSQQQHPQRISAPDSKFPCLQKKCLSQQ</sequence>
<organism evidence="2 3">
    <name type="scientific">Xenoophorus captivus</name>
    <dbReference type="NCBI Taxonomy" id="1517983"/>
    <lineage>
        <taxon>Eukaryota</taxon>
        <taxon>Metazoa</taxon>
        <taxon>Chordata</taxon>
        <taxon>Craniata</taxon>
        <taxon>Vertebrata</taxon>
        <taxon>Euteleostomi</taxon>
        <taxon>Actinopterygii</taxon>
        <taxon>Neopterygii</taxon>
        <taxon>Teleostei</taxon>
        <taxon>Neoteleostei</taxon>
        <taxon>Acanthomorphata</taxon>
        <taxon>Ovalentaria</taxon>
        <taxon>Atherinomorphae</taxon>
        <taxon>Cyprinodontiformes</taxon>
        <taxon>Goodeidae</taxon>
        <taxon>Xenoophorus</taxon>
    </lineage>
</organism>
<name>A0ABV0S0A5_9TELE</name>
<accession>A0ABV0S0A5</accession>
<dbReference type="Proteomes" id="UP001434883">
    <property type="component" value="Unassembled WGS sequence"/>
</dbReference>
<reference evidence="2 3" key="1">
    <citation type="submission" date="2021-06" db="EMBL/GenBank/DDBJ databases">
        <authorList>
            <person name="Palmer J.M."/>
        </authorList>
    </citation>
    <scope>NUCLEOTIDE SEQUENCE [LARGE SCALE GENOMIC DNA]</scope>
    <source>
        <strain evidence="2 3">XC_2019</strain>
        <tissue evidence="2">Muscle</tissue>
    </source>
</reference>
<feature type="compositionally biased region" description="Polar residues" evidence="1">
    <location>
        <begin position="9"/>
        <end position="19"/>
    </location>
</feature>
<protein>
    <submittedName>
        <fullName evidence="2">Uncharacterized protein</fullName>
    </submittedName>
</protein>
<evidence type="ECO:0000313" key="3">
    <source>
        <dbReference type="Proteomes" id="UP001434883"/>
    </source>
</evidence>
<proteinExistence type="predicted"/>
<feature type="region of interest" description="Disordered" evidence="1">
    <location>
        <begin position="1"/>
        <end position="61"/>
    </location>
</feature>
<comment type="caution">
    <text evidence="2">The sequence shown here is derived from an EMBL/GenBank/DDBJ whole genome shotgun (WGS) entry which is preliminary data.</text>
</comment>